<keyword evidence="2" id="KW-0255">Endonuclease</keyword>
<feature type="domain" description="HNH" evidence="1">
    <location>
        <begin position="107"/>
        <end position="150"/>
    </location>
</feature>
<dbReference type="InterPro" id="IPR002711">
    <property type="entry name" value="HNH"/>
</dbReference>
<protein>
    <submittedName>
        <fullName evidence="2">HNH endonuclease</fullName>
    </submittedName>
</protein>
<keyword evidence="2" id="KW-0378">Hydrolase</keyword>
<sequence>MINLNPLQDPSVEFLNEVVSSKKKKKNEIPPFYKDRVIALSQIMLPAYQVYDVAFLQNTLHRVTASITFTSNQKNDLLNLYNYSSKPFIKLKNKIISRPNNHEVHTCQYCTINSINTLDHIMPKENYPEFVVHPKNLFPTCSQCNSYKSTKWMTNGVFEFLNPYLHYLPNEQFLFANINYVNDTFDVRFYLGNPNHLIPSYLFDVIQNHYRNLHLLERFTNESYKVISEFDNSIQGSLTTQSLDNSLNSARASIRLNQATFGFNQFENILKLELCNGLAFRQYCQVSGY</sequence>
<comment type="caution">
    <text evidence="2">The sequence shown here is derived from an EMBL/GenBank/DDBJ whole genome shotgun (WGS) entry which is preliminary data.</text>
</comment>
<name>A0ABW1W7E9_9GAMM</name>
<dbReference type="EMBL" id="JBHSTZ010000014">
    <property type="protein sequence ID" value="MFC6380847.1"/>
    <property type="molecule type" value="Genomic_DNA"/>
</dbReference>
<keyword evidence="2" id="KW-0540">Nuclease</keyword>
<evidence type="ECO:0000313" key="2">
    <source>
        <dbReference type="EMBL" id="MFC6380847.1"/>
    </source>
</evidence>
<organism evidence="2 3">
    <name type="scientific">Psychrobacter glacincola</name>
    <dbReference type="NCBI Taxonomy" id="56810"/>
    <lineage>
        <taxon>Bacteria</taxon>
        <taxon>Pseudomonadati</taxon>
        <taxon>Pseudomonadota</taxon>
        <taxon>Gammaproteobacteria</taxon>
        <taxon>Moraxellales</taxon>
        <taxon>Moraxellaceae</taxon>
        <taxon>Psychrobacter</taxon>
    </lineage>
</organism>
<evidence type="ECO:0000313" key="3">
    <source>
        <dbReference type="Proteomes" id="UP001596264"/>
    </source>
</evidence>
<dbReference type="Gene3D" id="1.10.30.50">
    <property type="match status" value="1"/>
</dbReference>
<dbReference type="Pfam" id="PF01844">
    <property type="entry name" value="HNH"/>
    <property type="match status" value="1"/>
</dbReference>
<dbReference type="Proteomes" id="UP001596264">
    <property type="component" value="Unassembled WGS sequence"/>
</dbReference>
<gene>
    <name evidence="2" type="ORF">ACFP58_05105</name>
</gene>
<accession>A0ABW1W7E9</accession>
<evidence type="ECO:0000259" key="1">
    <source>
        <dbReference type="Pfam" id="PF01844"/>
    </source>
</evidence>
<reference evidence="3" key="1">
    <citation type="journal article" date="2019" name="Int. J. Syst. Evol. Microbiol.">
        <title>The Global Catalogue of Microorganisms (GCM) 10K type strain sequencing project: providing services to taxonomists for standard genome sequencing and annotation.</title>
        <authorList>
            <consortium name="The Broad Institute Genomics Platform"/>
            <consortium name="The Broad Institute Genome Sequencing Center for Infectious Disease"/>
            <person name="Wu L."/>
            <person name="Ma J."/>
        </authorList>
    </citation>
    <scope>NUCLEOTIDE SEQUENCE [LARGE SCALE GENOMIC DNA]</scope>
    <source>
        <strain evidence="3">CCM 2050</strain>
    </source>
</reference>
<dbReference type="InterPro" id="IPR003615">
    <property type="entry name" value="HNH_nuc"/>
</dbReference>
<dbReference type="CDD" id="cd00085">
    <property type="entry name" value="HNHc"/>
    <property type="match status" value="1"/>
</dbReference>
<keyword evidence="3" id="KW-1185">Reference proteome</keyword>
<proteinExistence type="predicted"/>
<dbReference type="GO" id="GO:0004519">
    <property type="term" value="F:endonuclease activity"/>
    <property type="evidence" value="ECO:0007669"/>
    <property type="project" value="UniProtKB-KW"/>
</dbReference>
<dbReference type="RefSeq" id="WP_201561166.1">
    <property type="nucleotide sequence ID" value="NZ_CAJGZK010000001.1"/>
</dbReference>